<feature type="region of interest" description="Disordered" evidence="1">
    <location>
        <begin position="146"/>
        <end position="170"/>
    </location>
</feature>
<name>A0AAV6Q7L3_SOLSE</name>
<organism evidence="2 3">
    <name type="scientific">Solea senegalensis</name>
    <name type="common">Senegalese sole</name>
    <dbReference type="NCBI Taxonomy" id="28829"/>
    <lineage>
        <taxon>Eukaryota</taxon>
        <taxon>Metazoa</taxon>
        <taxon>Chordata</taxon>
        <taxon>Craniata</taxon>
        <taxon>Vertebrata</taxon>
        <taxon>Euteleostomi</taxon>
        <taxon>Actinopterygii</taxon>
        <taxon>Neopterygii</taxon>
        <taxon>Teleostei</taxon>
        <taxon>Neoteleostei</taxon>
        <taxon>Acanthomorphata</taxon>
        <taxon>Carangaria</taxon>
        <taxon>Pleuronectiformes</taxon>
        <taxon>Pleuronectoidei</taxon>
        <taxon>Soleidae</taxon>
        <taxon>Solea</taxon>
    </lineage>
</organism>
<reference evidence="2 3" key="1">
    <citation type="journal article" date="2021" name="Sci. Rep.">
        <title>Chromosome anchoring in Senegalese sole (Solea senegalensis) reveals sex-associated markers and genome rearrangements in flatfish.</title>
        <authorList>
            <person name="Guerrero-Cozar I."/>
            <person name="Gomez-Garrido J."/>
            <person name="Berbel C."/>
            <person name="Martinez-Blanch J.F."/>
            <person name="Alioto T."/>
            <person name="Claros M.G."/>
            <person name="Gagnaire P.A."/>
            <person name="Manchado M."/>
        </authorList>
    </citation>
    <scope>NUCLEOTIDE SEQUENCE [LARGE SCALE GENOMIC DNA]</scope>
    <source>
        <strain evidence="2">Sse05_10M</strain>
    </source>
</reference>
<gene>
    <name evidence="2" type="ORF">JOB18_037298</name>
</gene>
<sequence>MSSFHQRLLVKWSDTIEVGDSLRELATAVSTTIHGPPVETVKEHRYLGTFSDDHLSSSSNTEVILKKCHRTMCRLRKLNSFSVSNKVLLTFFYTYNLGSSQYSQGVFQDHWTSQSTSSRFTDWLPGSSITRPTLFFTQAAVSGLQDPEEESDLCSPGSSPCELSDTQASV</sequence>
<proteinExistence type="predicted"/>
<dbReference type="AlphaFoldDB" id="A0AAV6Q7L3"/>
<accession>A0AAV6Q7L3</accession>
<dbReference type="Proteomes" id="UP000693946">
    <property type="component" value="Linkage Group LG7"/>
</dbReference>
<protein>
    <submittedName>
        <fullName evidence="2">Uncharacterized protein</fullName>
    </submittedName>
</protein>
<evidence type="ECO:0000313" key="3">
    <source>
        <dbReference type="Proteomes" id="UP000693946"/>
    </source>
</evidence>
<comment type="caution">
    <text evidence="2">The sequence shown here is derived from an EMBL/GenBank/DDBJ whole genome shotgun (WGS) entry which is preliminary data.</text>
</comment>
<evidence type="ECO:0000256" key="1">
    <source>
        <dbReference type="SAM" id="MobiDB-lite"/>
    </source>
</evidence>
<keyword evidence="3" id="KW-1185">Reference proteome</keyword>
<dbReference type="EMBL" id="JAGKHQ010000019">
    <property type="protein sequence ID" value="KAG7483037.1"/>
    <property type="molecule type" value="Genomic_DNA"/>
</dbReference>
<evidence type="ECO:0000313" key="2">
    <source>
        <dbReference type="EMBL" id="KAG7483037.1"/>
    </source>
</evidence>